<dbReference type="AlphaFoldDB" id="A0A2P4XCL2"/>
<name>A0A2P4XCL2_9STRA</name>
<organism evidence="2 3">
    <name type="scientific">Phytophthora palmivora</name>
    <dbReference type="NCBI Taxonomy" id="4796"/>
    <lineage>
        <taxon>Eukaryota</taxon>
        <taxon>Sar</taxon>
        <taxon>Stramenopiles</taxon>
        <taxon>Oomycota</taxon>
        <taxon>Peronosporomycetes</taxon>
        <taxon>Peronosporales</taxon>
        <taxon>Peronosporaceae</taxon>
        <taxon>Phytophthora</taxon>
    </lineage>
</organism>
<comment type="caution">
    <text evidence="2">The sequence shown here is derived from an EMBL/GenBank/DDBJ whole genome shotgun (WGS) entry which is preliminary data.</text>
</comment>
<proteinExistence type="predicted"/>
<reference evidence="2 3" key="1">
    <citation type="journal article" date="2017" name="Genome Biol. Evol.">
        <title>Phytophthora megakarya and P. palmivora, closely related causal agents of cacao black pod rot, underwent increases in genome sizes and gene numbers by different mechanisms.</title>
        <authorList>
            <person name="Ali S.S."/>
            <person name="Shao J."/>
            <person name="Lary D.J."/>
            <person name="Kronmiller B."/>
            <person name="Shen D."/>
            <person name="Strem M.D."/>
            <person name="Amoako-Attah I."/>
            <person name="Akrofi A.Y."/>
            <person name="Begoude B.A."/>
            <person name="Ten Hoopen G.M."/>
            <person name="Coulibaly K."/>
            <person name="Kebe B.I."/>
            <person name="Melnick R.L."/>
            <person name="Guiltinan M.J."/>
            <person name="Tyler B.M."/>
            <person name="Meinhardt L.W."/>
            <person name="Bailey B.A."/>
        </authorList>
    </citation>
    <scope>NUCLEOTIDE SEQUENCE [LARGE SCALE GENOMIC DNA]</scope>
    <source>
        <strain evidence="3">sbr112.9</strain>
    </source>
</reference>
<feature type="region of interest" description="Disordered" evidence="1">
    <location>
        <begin position="91"/>
        <end position="160"/>
    </location>
</feature>
<evidence type="ECO:0000313" key="3">
    <source>
        <dbReference type="Proteomes" id="UP000237271"/>
    </source>
</evidence>
<feature type="compositionally biased region" description="Acidic residues" evidence="1">
    <location>
        <begin position="91"/>
        <end position="113"/>
    </location>
</feature>
<sequence>MSALDLYRLKYLGYLYTDPLATDHTETEWDAYQANRLRHDPQHANFAPFLFEFLHNGSESRLAIEMMKGTISSSNRFARYMPLSFLLNPDTSDDVESDGGLDDDNYDSDDNYTDDNGFISRSNSVMRPGDTSESKQSDQDGAHEDFRNAPSTKKKKKSTKNMPRWFVAWNCNEFRIDYECLESEVKVGPP</sequence>
<accession>A0A2P4XCL2</accession>
<evidence type="ECO:0000313" key="2">
    <source>
        <dbReference type="EMBL" id="POM63296.1"/>
    </source>
</evidence>
<dbReference type="EMBL" id="NCKW01015023">
    <property type="protein sequence ID" value="POM63296.1"/>
    <property type="molecule type" value="Genomic_DNA"/>
</dbReference>
<evidence type="ECO:0000256" key="1">
    <source>
        <dbReference type="SAM" id="MobiDB-lite"/>
    </source>
</evidence>
<feature type="compositionally biased region" description="Basic and acidic residues" evidence="1">
    <location>
        <begin position="130"/>
        <end position="147"/>
    </location>
</feature>
<protein>
    <submittedName>
        <fullName evidence="2">Uncharacterized protein</fullName>
    </submittedName>
</protein>
<dbReference type="Proteomes" id="UP000237271">
    <property type="component" value="Unassembled WGS sequence"/>
</dbReference>
<keyword evidence="3" id="KW-1185">Reference proteome</keyword>
<dbReference type="OrthoDB" id="69656at2759"/>
<gene>
    <name evidence="2" type="ORF">PHPALM_27404</name>
</gene>